<dbReference type="Pfam" id="PF04336">
    <property type="entry name" value="ACP_PD"/>
    <property type="match status" value="1"/>
</dbReference>
<dbReference type="PANTHER" id="PTHR38764:SF1">
    <property type="entry name" value="ACYL CARRIER PROTEIN PHOSPHODIESTERASE"/>
    <property type="match status" value="1"/>
</dbReference>
<comment type="caution">
    <text evidence="4">The sequence shown here is derived from an EMBL/GenBank/DDBJ whole genome shotgun (WGS) entry which is preliminary data.</text>
</comment>
<evidence type="ECO:0000256" key="2">
    <source>
        <dbReference type="ARBA" id="ARBA00022801"/>
    </source>
</evidence>
<gene>
    <name evidence="4" type="ORF">JCM19275_1653</name>
</gene>
<keyword evidence="3" id="KW-0443">Lipid metabolism</keyword>
<evidence type="ECO:0000313" key="4">
    <source>
        <dbReference type="EMBL" id="GAL75770.1"/>
    </source>
</evidence>
<dbReference type="AlphaFoldDB" id="A0A090WFG8"/>
<proteinExistence type="predicted"/>
<dbReference type="EC" id="3.1.4.14" evidence="4"/>
<organism evidence="4 5">
    <name type="scientific">Nonlabens ulvanivorans</name>
    <name type="common">Persicivirga ulvanivorans</name>
    <dbReference type="NCBI Taxonomy" id="906888"/>
    <lineage>
        <taxon>Bacteria</taxon>
        <taxon>Pseudomonadati</taxon>
        <taxon>Bacteroidota</taxon>
        <taxon>Flavobacteriia</taxon>
        <taxon>Flavobacteriales</taxon>
        <taxon>Flavobacteriaceae</taxon>
        <taxon>Nonlabens</taxon>
    </lineage>
</organism>
<protein>
    <submittedName>
        <fullName evidence="4">Acyl carrier protein phosphodiesterase</fullName>
        <ecNumber evidence="4">3.1.4.14</ecNumber>
    </submittedName>
</protein>
<reference evidence="4 5" key="1">
    <citation type="journal article" date="2014" name="Genome Announc.">
        <title>Draft Genome Sequences of Marine Flavobacterium Nonlabens Strains NR17, NR24, NR27, NR32, NR33, and Ara13.</title>
        <authorList>
            <person name="Nakanishi M."/>
            <person name="Meirelles P."/>
            <person name="Suzuki R."/>
            <person name="Takatani N."/>
            <person name="Mino S."/>
            <person name="Suda W."/>
            <person name="Oshima K."/>
            <person name="Hattori M."/>
            <person name="Ohkuma M."/>
            <person name="Hosokawa M."/>
            <person name="Miyashita K."/>
            <person name="Thompson F.L."/>
            <person name="Niwa A."/>
            <person name="Sawabe T."/>
            <person name="Sawabe T."/>
        </authorList>
    </citation>
    <scope>NUCLEOTIDE SEQUENCE [LARGE SCALE GENOMIC DNA]</scope>
    <source>
        <strain evidence="5">JCM19275</strain>
    </source>
</reference>
<dbReference type="InterPro" id="IPR007431">
    <property type="entry name" value="ACP_PD"/>
</dbReference>
<dbReference type="EMBL" id="BBNT01000006">
    <property type="protein sequence ID" value="GAL75770.1"/>
    <property type="molecule type" value="Genomic_DNA"/>
</dbReference>
<evidence type="ECO:0000313" key="5">
    <source>
        <dbReference type="Proteomes" id="UP000029647"/>
    </source>
</evidence>
<sequence>MNYLAHIYLSGNDTELRIGNFIADSVRGKDFTMFPERVAQGIILHRHIDTFTDSHPIVKLSKDLIRSEYGHWSSVIVDLYYDHFLAANWADFHKEPLDIYVEQFYSDLKENYNILPEKVQKFLPYMVDQNWISNYATVDGISRIFHQMNHRTKNRSKMNFAPIELVKYYNEMERHFREFFEDLEFHVKKQLVYIDNG</sequence>
<dbReference type="Proteomes" id="UP000029647">
    <property type="component" value="Unassembled WGS sequence"/>
</dbReference>
<evidence type="ECO:0000256" key="1">
    <source>
        <dbReference type="ARBA" id="ARBA00022516"/>
    </source>
</evidence>
<dbReference type="GO" id="GO:0008770">
    <property type="term" value="F:[acyl-carrier-protein] phosphodiesterase activity"/>
    <property type="evidence" value="ECO:0007669"/>
    <property type="project" value="UniProtKB-EC"/>
</dbReference>
<name>A0A090WFG8_NONUL</name>
<dbReference type="PIRSF" id="PIRSF011489">
    <property type="entry name" value="DUF479"/>
    <property type="match status" value="1"/>
</dbReference>
<keyword evidence="1" id="KW-0444">Lipid biosynthesis</keyword>
<dbReference type="PANTHER" id="PTHR38764">
    <property type="entry name" value="ACYL CARRIER PROTEIN PHOSPHODIESTERASE"/>
    <property type="match status" value="1"/>
</dbReference>
<evidence type="ECO:0000256" key="3">
    <source>
        <dbReference type="ARBA" id="ARBA00023098"/>
    </source>
</evidence>
<keyword evidence="2 4" id="KW-0378">Hydrolase</keyword>
<accession>A0A090WFG8</accession>
<dbReference type="GO" id="GO:0006633">
    <property type="term" value="P:fatty acid biosynthetic process"/>
    <property type="evidence" value="ECO:0007669"/>
    <property type="project" value="InterPro"/>
</dbReference>